<reference evidence="2 3" key="1">
    <citation type="journal article" date="2019" name="Sci. Rep.">
        <title>A multi-omics analysis of the grapevine pathogen Lasiodiplodia theobromae reveals that temperature affects the expression of virulence- and pathogenicity-related genes.</title>
        <authorList>
            <person name="Felix C."/>
            <person name="Meneses R."/>
            <person name="Goncalves M.F.M."/>
            <person name="Tilleman L."/>
            <person name="Duarte A.S."/>
            <person name="Jorrin-Novo J.V."/>
            <person name="Van de Peer Y."/>
            <person name="Deforce D."/>
            <person name="Van Nieuwerburgh F."/>
            <person name="Esteves A.C."/>
            <person name="Alves A."/>
        </authorList>
    </citation>
    <scope>NUCLEOTIDE SEQUENCE [LARGE SCALE GENOMIC DNA]</scope>
    <source>
        <strain evidence="2 3">LA-SOL3</strain>
    </source>
</reference>
<dbReference type="AlphaFoldDB" id="A0A5N5DG59"/>
<comment type="caution">
    <text evidence="2">The sequence shown here is derived from an EMBL/GenBank/DDBJ whole genome shotgun (WGS) entry which is preliminary data.</text>
</comment>
<evidence type="ECO:0000313" key="3">
    <source>
        <dbReference type="Proteomes" id="UP000325902"/>
    </source>
</evidence>
<protein>
    <submittedName>
        <fullName evidence="2">Uncharacterized protein</fullName>
    </submittedName>
</protein>
<feature type="region of interest" description="Disordered" evidence="1">
    <location>
        <begin position="1"/>
        <end position="31"/>
    </location>
</feature>
<organism evidence="2 3">
    <name type="scientific">Lasiodiplodia theobromae</name>
    <dbReference type="NCBI Taxonomy" id="45133"/>
    <lineage>
        <taxon>Eukaryota</taxon>
        <taxon>Fungi</taxon>
        <taxon>Dikarya</taxon>
        <taxon>Ascomycota</taxon>
        <taxon>Pezizomycotina</taxon>
        <taxon>Dothideomycetes</taxon>
        <taxon>Dothideomycetes incertae sedis</taxon>
        <taxon>Botryosphaeriales</taxon>
        <taxon>Botryosphaeriaceae</taxon>
        <taxon>Lasiodiplodia</taxon>
    </lineage>
</organism>
<sequence>MPASSAPVHSLPKRSEHRQTSRSHPYLEPRHASSIESWNLSVPGRSIQAHTQRQQSSASDPAVLAYLQLKMALLRRKTGS</sequence>
<feature type="compositionally biased region" description="Basic and acidic residues" evidence="1">
    <location>
        <begin position="13"/>
        <end position="31"/>
    </location>
</feature>
<proteinExistence type="predicted"/>
<evidence type="ECO:0000313" key="2">
    <source>
        <dbReference type="EMBL" id="KAB2576647.1"/>
    </source>
</evidence>
<dbReference type="Proteomes" id="UP000325902">
    <property type="component" value="Unassembled WGS sequence"/>
</dbReference>
<gene>
    <name evidence="2" type="ORF">DBV05_g4710</name>
</gene>
<name>A0A5N5DG59_9PEZI</name>
<accession>A0A5N5DG59</accession>
<keyword evidence="3" id="KW-1185">Reference proteome</keyword>
<evidence type="ECO:0000256" key="1">
    <source>
        <dbReference type="SAM" id="MobiDB-lite"/>
    </source>
</evidence>
<dbReference type="EMBL" id="VCHE01000022">
    <property type="protein sequence ID" value="KAB2576647.1"/>
    <property type="molecule type" value="Genomic_DNA"/>
</dbReference>
<dbReference type="OrthoDB" id="3687409at2759"/>